<evidence type="ECO:0000256" key="1">
    <source>
        <dbReference type="SAM" id="Phobius"/>
    </source>
</evidence>
<reference evidence="2" key="1">
    <citation type="journal article" date="2020" name="Nature">
        <title>Giant virus diversity and host interactions through global metagenomics.</title>
        <authorList>
            <person name="Schulz F."/>
            <person name="Roux S."/>
            <person name="Paez-Espino D."/>
            <person name="Jungbluth S."/>
            <person name="Walsh D.A."/>
            <person name="Denef V.J."/>
            <person name="McMahon K.D."/>
            <person name="Konstantinidis K.T."/>
            <person name="Eloe-Fadrosh E.A."/>
            <person name="Kyrpides N.C."/>
            <person name="Woyke T."/>
        </authorList>
    </citation>
    <scope>NUCLEOTIDE SEQUENCE</scope>
    <source>
        <strain evidence="2">GVMAG-M-3300023179-103</strain>
    </source>
</reference>
<protein>
    <submittedName>
        <fullName evidence="2">Uncharacterized protein</fullName>
    </submittedName>
</protein>
<proteinExistence type="predicted"/>
<feature type="transmembrane region" description="Helical" evidence="1">
    <location>
        <begin position="12"/>
        <end position="41"/>
    </location>
</feature>
<keyword evidence="1" id="KW-0472">Membrane</keyword>
<feature type="transmembrane region" description="Helical" evidence="1">
    <location>
        <begin position="47"/>
        <end position="66"/>
    </location>
</feature>
<organism evidence="2">
    <name type="scientific">viral metagenome</name>
    <dbReference type="NCBI Taxonomy" id="1070528"/>
    <lineage>
        <taxon>unclassified sequences</taxon>
        <taxon>metagenomes</taxon>
        <taxon>organismal metagenomes</taxon>
    </lineage>
</organism>
<feature type="transmembrane region" description="Helical" evidence="1">
    <location>
        <begin position="116"/>
        <end position="133"/>
    </location>
</feature>
<dbReference type="AlphaFoldDB" id="A0A6C0E013"/>
<dbReference type="EMBL" id="MN739702">
    <property type="protein sequence ID" value="QHT22078.1"/>
    <property type="molecule type" value="Genomic_DNA"/>
</dbReference>
<feature type="transmembrane region" description="Helical" evidence="1">
    <location>
        <begin position="87"/>
        <end position="104"/>
    </location>
</feature>
<keyword evidence="1" id="KW-1133">Transmembrane helix</keyword>
<evidence type="ECO:0000313" key="2">
    <source>
        <dbReference type="EMBL" id="QHT22078.1"/>
    </source>
</evidence>
<name>A0A6C0E013_9ZZZZ</name>
<accession>A0A6C0E013</accession>
<sequence>MKKQKNIIAIIFFYKTIIMNSIVLKLILVIHLLFVLFVILVPFVGSNYTLLIHIIIVPFMILHWYTNQNNCALTVMEKNIRRKLYGFTPKPVECFTFNIIAPVYDFTKTNYDMAGIIYFVAISLWLIAVYKFYSNYRDGKMSSIYAFINN</sequence>
<keyword evidence="1" id="KW-0812">Transmembrane</keyword>